<dbReference type="Proteomes" id="UP000050865">
    <property type="component" value="Unassembled WGS sequence"/>
</dbReference>
<dbReference type="OrthoDB" id="9813906at2"/>
<feature type="transmembrane region" description="Helical" evidence="6">
    <location>
        <begin position="227"/>
        <end position="245"/>
    </location>
</feature>
<dbReference type="PANTHER" id="PTHR32196">
    <property type="entry name" value="ABC TRANSPORTER PERMEASE PROTEIN YPHD-RELATED-RELATED"/>
    <property type="match status" value="1"/>
</dbReference>
<keyword evidence="4 6" id="KW-1133">Transmembrane helix</keyword>
<feature type="transmembrane region" description="Helical" evidence="6">
    <location>
        <begin position="63"/>
        <end position="85"/>
    </location>
</feature>
<keyword evidence="3 6" id="KW-0812">Transmembrane</keyword>
<reference evidence="7 8" key="1">
    <citation type="journal article" date="2015" name="Genome Announc.">
        <title>Expanding the biotechnology potential of lactobacilli through comparative genomics of 213 strains and associated genera.</title>
        <authorList>
            <person name="Sun Z."/>
            <person name="Harris H.M."/>
            <person name="McCann A."/>
            <person name="Guo C."/>
            <person name="Argimon S."/>
            <person name="Zhang W."/>
            <person name="Yang X."/>
            <person name="Jeffery I.B."/>
            <person name="Cooney J.C."/>
            <person name="Kagawa T.F."/>
            <person name="Liu W."/>
            <person name="Song Y."/>
            <person name="Salvetti E."/>
            <person name="Wrobel A."/>
            <person name="Rasinkangas P."/>
            <person name="Parkhill J."/>
            <person name="Rea M.C."/>
            <person name="O'Sullivan O."/>
            <person name="Ritari J."/>
            <person name="Douillard F.P."/>
            <person name="Paul Ross R."/>
            <person name="Yang R."/>
            <person name="Briner A.E."/>
            <person name="Felis G.E."/>
            <person name="de Vos W.M."/>
            <person name="Barrangou R."/>
            <person name="Klaenhammer T.R."/>
            <person name="Caufield P.W."/>
            <person name="Cui Y."/>
            <person name="Zhang H."/>
            <person name="O'Toole P.W."/>
        </authorList>
    </citation>
    <scope>NUCLEOTIDE SEQUENCE [LARGE SCALE GENOMIC DNA]</scope>
    <source>
        <strain evidence="7 8">DSM 22697</strain>
    </source>
</reference>
<dbReference type="STRING" id="1423730.FC75_GL000881"/>
<feature type="transmembrane region" description="Helical" evidence="6">
    <location>
        <begin position="266"/>
        <end position="297"/>
    </location>
</feature>
<evidence type="ECO:0000256" key="4">
    <source>
        <dbReference type="ARBA" id="ARBA00022989"/>
    </source>
</evidence>
<evidence type="ECO:0000313" key="7">
    <source>
        <dbReference type="EMBL" id="KRN25201.1"/>
    </source>
</evidence>
<dbReference type="InterPro" id="IPR001851">
    <property type="entry name" value="ABC_transp_permease"/>
</dbReference>
<dbReference type="GO" id="GO:0005886">
    <property type="term" value="C:plasma membrane"/>
    <property type="evidence" value="ECO:0007669"/>
    <property type="project" value="UniProtKB-SubCell"/>
</dbReference>
<dbReference type="EMBL" id="AYZJ01000017">
    <property type="protein sequence ID" value="KRN25201.1"/>
    <property type="molecule type" value="Genomic_DNA"/>
</dbReference>
<evidence type="ECO:0000313" key="8">
    <source>
        <dbReference type="Proteomes" id="UP000050865"/>
    </source>
</evidence>
<dbReference type="PATRIC" id="fig|1423730.4.peg.931"/>
<keyword evidence="5 6" id="KW-0472">Membrane</keyword>
<evidence type="ECO:0000256" key="2">
    <source>
        <dbReference type="ARBA" id="ARBA00022475"/>
    </source>
</evidence>
<name>A0A0R2FA14_9LACO</name>
<feature type="transmembrane region" description="Helical" evidence="6">
    <location>
        <begin position="176"/>
        <end position="198"/>
    </location>
</feature>
<feature type="transmembrane region" description="Helical" evidence="6">
    <location>
        <begin position="105"/>
        <end position="127"/>
    </location>
</feature>
<dbReference type="RefSeq" id="WP_054663750.1">
    <property type="nucleotide sequence ID" value="NZ_AYZJ01000017.1"/>
</dbReference>
<dbReference type="CDD" id="cd06579">
    <property type="entry name" value="TM_PBP1_transp_AraH_like"/>
    <property type="match status" value="1"/>
</dbReference>
<organism evidence="7 8">
    <name type="scientific">Lacticaseibacillus camelliae DSM 22697 = JCM 13995</name>
    <dbReference type="NCBI Taxonomy" id="1423730"/>
    <lineage>
        <taxon>Bacteria</taxon>
        <taxon>Bacillati</taxon>
        <taxon>Bacillota</taxon>
        <taxon>Bacilli</taxon>
        <taxon>Lactobacillales</taxon>
        <taxon>Lactobacillaceae</taxon>
        <taxon>Lacticaseibacillus</taxon>
    </lineage>
</organism>
<accession>A0A0R2FA14</accession>
<evidence type="ECO:0000256" key="1">
    <source>
        <dbReference type="ARBA" id="ARBA00004651"/>
    </source>
</evidence>
<evidence type="ECO:0000256" key="5">
    <source>
        <dbReference type="ARBA" id="ARBA00023136"/>
    </source>
</evidence>
<gene>
    <name evidence="7" type="ORF">FC75_GL000881</name>
</gene>
<keyword evidence="2" id="KW-1003">Cell membrane</keyword>
<comment type="caution">
    <text evidence="7">The sequence shown here is derived from an EMBL/GenBank/DDBJ whole genome shotgun (WGS) entry which is preliminary data.</text>
</comment>
<dbReference type="GO" id="GO:0022857">
    <property type="term" value="F:transmembrane transporter activity"/>
    <property type="evidence" value="ECO:0007669"/>
    <property type="project" value="InterPro"/>
</dbReference>
<dbReference type="AlphaFoldDB" id="A0A0R2FA14"/>
<keyword evidence="8" id="KW-1185">Reference proteome</keyword>
<proteinExistence type="predicted"/>
<feature type="transmembrane region" description="Helical" evidence="6">
    <location>
        <begin position="24"/>
        <end position="43"/>
    </location>
</feature>
<feature type="transmembrane region" description="Helical" evidence="6">
    <location>
        <begin position="303"/>
        <end position="325"/>
    </location>
</feature>
<dbReference type="Pfam" id="PF02653">
    <property type="entry name" value="BPD_transp_2"/>
    <property type="match status" value="1"/>
</dbReference>
<evidence type="ECO:0000256" key="3">
    <source>
        <dbReference type="ARBA" id="ARBA00022692"/>
    </source>
</evidence>
<comment type="subcellular location">
    <subcellularLocation>
        <location evidence="1">Cell membrane</location>
        <topology evidence="1">Multi-pass membrane protein</topology>
    </subcellularLocation>
</comment>
<sequence>MNQVQETSVTGKNERKHVNVRKLIANHSAIFAFLILFVVAVMLRGRVFLSMNNIMNILMNNSIIGIIALGMTLIIITAGIDLSVGSQLAATGLISMTILNSTQNIFLGIVAALAAGLLFGAVTGGLVSRFGVPAFIVTLGTMQIYRSVAEYYFNGGGVLVKGNSSDAFTAISNTKVFGILPMPVIYWFILCLIISLVAKRTAFGRHVYAVGSNERASFLSSINVNRVLIMVYALSGVLVAVASVIEASRLGSMNSASSSSGYEMDAIAAVVIGGTAMAGGRGTILGTVFGTLTLGIINNLMNLMGVPSFLVGAIKGLIIIGAVLVQRSVSKNEG</sequence>
<protein>
    <submittedName>
        <fullName evidence="7">Ribose transport system permease protein RbsC</fullName>
    </submittedName>
</protein>
<evidence type="ECO:0000256" key="6">
    <source>
        <dbReference type="SAM" id="Phobius"/>
    </source>
</evidence>